<evidence type="ECO:0000313" key="1">
    <source>
        <dbReference type="EMBL" id="KAF2900294.1"/>
    </source>
</evidence>
<comment type="caution">
    <text evidence="1">The sequence shown here is derived from an EMBL/GenBank/DDBJ whole genome shotgun (WGS) entry which is preliminary data.</text>
</comment>
<dbReference type="Proteomes" id="UP000801492">
    <property type="component" value="Unassembled WGS sequence"/>
</dbReference>
<dbReference type="PANTHER" id="PTHR47027:SF20">
    <property type="entry name" value="REVERSE TRANSCRIPTASE-LIKE PROTEIN WITH RNA-DIRECTED DNA POLYMERASE DOMAIN"/>
    <property type="match status" value="1"/>
</dbReference>
<gene>
    <name evidence="1" type="ORF">ILUMI_05894</name>
</gene>
<proteinExistence type="predicted"/>
<protein>
    <submittedName>
        <fullName evidence="1">Uncharacterized protein</fullName>
    </submittedName>
</protein>
<accession>A0A8K0D6V3</accession>
<dbReference type="PANTHER" id="PTHR47027">
    <property type="entry name" value="REVERSE TRANSCRIPTASE DOMAIN-CONTAINING PROTEIN"/>
    <property type="match status" value="1"/>
</dbReference>
<evidence type="ECO:0000313" key="2">
    <source>
        <dbReference type="Proteomes" id="UP000801492"/>
    </source>
</evidence>
<reference evidence="1" key="1">
    <citation type="submission" date="2019-08" db="EMBL/GenBank/DDBJ databases">
        <title>The genome of the North American firefly Photinus pyralis.</title>
        <authorList>
            <consortium name="Photinus pyralis genome working group"/>
            <person name="Fallon T.R."/>
            <person name="Sander Lower S.E."/>
            <person name="Weng J.-K."/>
        </authorList>
    </citation>
    <scope>NUCLEOTIDE SEQUENCE</scope>
    <source>
        <strain evidence="1">TRF0915ILg1</strain>
        <tissue evidence="1">Whole body</tissue>
    </source>
</reference>
<dbReference type="AlphaFoldDB" id="A0A8K0D6V3"/>
<organism evidence="1 2">
    <name type="scientific">Ignelater luminosus</name>
    <name type="common">Cucubano</name>
    <name type="synonym">Pyrophorus luminosus</name>
    <dbReference type="NCBI Taxonomy" id="2038154"/>
    <lineage>
        <taxon>Eukaryota</taxon>
        <taxon>Metazoa</taxon>
        <taxon>Ecdysozoa</taxon>
        <taxon>Arthropoda</taxon>
        <taxon>Hexapoda</taxon>
        <taxon>Insecta</taxon>
        <taxon>Pterygota</taxon>
        <taxon>Neoptera</taxon>
        <taxon>Endopterygota</taxon>
        <taxon>Coleoptera</taxon>
        <taxon>Polyphaga</taxon>
        <taxon>Elateriformia</taxon>
        <taxon>Elateroidea</taxon>
        <taxon>Elateridae</taxon>
        <taxon>Agrypninae</taxon>
        <taxon>Pyrophorini</taxon>
        <taxon>Ignelater</taxon>
    </lineage>
</organism>
<dbReference type="OrthoDB" id="6745707at2759"/>
<sequence>MEAEEQAGFRAGRSTVGHLFCITRIIEKIVAVNQEIHLLYVDSRKAQNKLWEALEKTNLSMSLIRATKQMYAKAKARIKIRNSLSKRFQTNKSLKQGCCLSPTLETQMQKHGIADQL</sequence>
<keyword evidence="2" id="KW-1185">Reference proteome</keyword>
<dbReference type="EMBL" id="VTPC01002290">
    <property type="protein sequence ID" value="KAF2900294.1"/>
    <property type="molecule type" value="Genomic_DNA"/>
</dbReference>
<name>A0A8K0D6V3_IGNLU</name>